<feature type="coiled-coil region" evidence="1">
    <location>
        <begin position="169"/>
        <end position="196"/>
    </location>
</feature>
<evidence type="ECO:0000313" key="4">
    <source>
        <dbReference type="Proteomes" id="UP000507470"/>
    </source>
</evidence>
<evidence type="ECO:0000256" key="1">
    <source>
        <dbReference type="SAM" id="Coils"/>
    </source>
</evidence>
<name>A0A6J8BVR7_MYTCO</name>
<dbReference type="AlphaFoldDB" id="A0A6J8BVR7"/>
<feature type="compositionally biased region" description="Basic and acidic residues" evidence="2">
    <location>
        <begin position="1"/>
        <end position="12"/>
    </location>
</feature>
<gene>
    <name evidence="3" type="ORF">MCOR_23045</name>
</gene>
<evidence type="ECO:0000256" key="2">
    <source>
        <dbReference type="SAM" id="MobiDB-lite"/>
    </source>
</evidence>
<sequence>MELDQSRDHSARCEAGNIPPNKGKNFRDRRDNEKLEHSLPFFPDPNFIQICSYGTKDIRFDNGDIITISQLRSNLSGLDNIATDGTFAVDSLLRVIDTIDELRADRVILSTISAALKNLKLYLKSDYKFSISWSDICGTHCILYALSNPGNVLLQDTCSHCHENSYMKCKLLTEAKSKLENEVQKLESDDVKEELENSINKDFEKHRTFTHLCGMVKQDWFAVASALDRTLTTIREQMSQIQEVFLRSDNANCYHCGCLWLSLHGISERTGIIITHYNYSEAQSGKSIFDAKIAHMRLKMRMYVSSGRNITSQFEMQAAIMDGT</sequence>
<reference evidence="3 4" key="1">
    <citation type="submission" date="2020-06" db="EMBL/GenBank/DDBJ databases">
        <authorList>
            <person name="Li R."/>
            <person name="Bekaert M."/>
        </authorList>
    </citation>
    <scope>NUCLEOTIDE SEQUENCE [LARGE SCALE GENOMIC DNA]</scope>
    <source>
        <strain evidence="4">wild</strain>
    </source>
</reference>
<dbReference type="PANTHER" id="PTHR33845:SF1">
    <property type="entry name" value="C2H2-TYPE DOMAIN-CONTAINING PROTEIN"/>
    <property type="match status" value="1"/>
</dbReference>
<organism evidence="3 4">
    <name type="scientific">Mytilus coruscus</name>
    <name type="common">Sea mussel</name>
    <dbReference type="NCBI Taxonomy" id="42192"/>
    <lineage>
        <taxon>Eukaryota</taxon>
        <taxon>Metazoa</taxon>
        <taxon>Spiralia</taxon>
        <taxon>Lophotrochozoa</taxon>
        <taxon>Mollusca</taxon>
        <taxon>Bivalvia</taxon>
        <taxon>Autobranchia</taxon>
        <taxon>Pteriomorphia</taxon>
        <taxon>Mytilida</taxon>
        <taxon>Mytiloidea</taxon>
        <taxon>Mytilidae</taxon>
        <taxon>Mytilinae</taxon>
        <taxon>Mytilus</taxon>
    </lineage>
</organism>
<dbReference type="PANTHER" id="PTHR33845">
    <property type="entry name" value="C2H2-TYPE DOMAIN-CONTAINING PROTEIN"/>
    <property type="match status" value="1"/>
</dbReference>
<protein>
    <submittedName>
        <fullName evidence="3">Uncharacterized protein</fullName>
    </submittedName>
</protein>
<proteinExistence type="predicted"/>
<keyword evidence="4" id="KW-1185">Reference proteome</keyword>
<feature type="region of interest" description="Disordered" evidence="2">
    <location>
        <begin position="1"/>
        <end position="28"/>
    </location>
</feature>
<dbReference type="Proteomes" id="UP000507470">
    <property type="component" value="Unassembled WGS sequence"/>
</dbReference>
<evidence type="ECO:0000313" key="3">
    <source>
        <dbReference type="EMBL" id="CAC5387752.1"/>
    </source>
</evidence>
<dbReference type="EMBL" id="CACVKT020004032">
    <property type="protein sequence ID" value="CAC5387752.1"/>
    <property type="molecule type" value="Genomic_DNA"/>
</dbReference>
<accession>A0A6J8BVR7</accession>
<keyword evidence="1" id="KW-0175">Coiled coil</keyword>
<dbReference type="OrthoDB" id="6145445at2759"/>